<dbReference type="EMBL" id="SKBQ01000039">
    <property type="protein sequence ID" value="TPX12903.1"/>
    <property type="molecule type" value="Genomic_DNA"/>
</dbReference>
<reference evidence="2 3" key="1">
    <citation type="submission" date="2019-06" db="EMBL/GenBank/DDBJ databases">
        <title>Draft genome sequence of the filamentous fungus Phialemoniopsis curvata isolated from diesel fuel.</title>
        <authorList>
            <person name="Varaljay V.A."/>
            <person name="Lyon W.J."/>
            <person name="Crouch A.L."/>
            <person name="Drake C.E."/>
            <person name="Hollomon J.M."/>
            <person name="Nadeau L.J."/>
            <person name="Nunn H.S."/>
            <person name="Stevenson B.S."/>
            <person name="Bojanowski C.L."/>
            <person name="Crookes-Goodson W.J."/>
        </authorList>
    </citation>
    <scope>NUCLEOTIDE SEQUENCE [LARGE SCALE GENOMIC DNA]</scope>
    <source>
        <strain evidence="2 3">D216</strain>
    </source>
</reference>
<dbReference type="Proteomes" id="UP000319257">
    <property type="component" value="Unassembled WGS sequence"/>
</dbReference>
<dbReference type="GeneID" id="41974230"/>
<evidence type="ECO:0000313" key="2">
    <source>
        <dbReference type="EMBL" id="TPX12903.1"/>
    </source>
</evidence>
<dbReference type="InParanoid" id="A0A507AZ43"/>
<evidence type="ECO:0000256" key="1">
    <source>
        <dbReference type="SAM" id="MobiDB-lite"/>
    </source>
</evidence>
<proteinExistence type="predicted"/>
<protein>
    <submittedName>
        <fullName evidence="2">Uncharacterized protein</fullName>
    </submittedName>
</protein>
<keyword evidence="3" id="KW-1185">Reference proteome</keyword>
<name>A0A507AZ43_9PEZI</name>
<organism evidence="2 3">
    <name type="scientific">Thyridium curvatum</name>
    <dbReference type="NCBI Taxonomy" id="1093900"/>
    <lineage>
        <taxon>Eukaryota</taxon>
        <taxon>Fungi</taxon>
        <taxon>Dikarya</taxon>
        <taxon>Ascomycota</taxon>
        <taxon>Pezizomycotina</taxon>
        <taxon>Sordariomycetes</taxon>
        <taxon>Sordariomycetidae</taxon>
        <taxon>Thyridiales</taxon>
        <taxon>Thyridiaceae</taxon>
        <taxon>Thyridium</taxon>
    </lineage>
</organism>
<accession>A0A507AZ43</accession>
<sequence>MAQAATRPSRIYRATISFRNERRARIAIVCALPLDANTVVVLFGKAQEDDDEAFNPYDEPVGEPTSRETPGFPGINQSQRYTLPNSVWMFQGTLAIGSVYSIRFGESVLNSKRTQSFTFKDTLYHIEQVLTPDSKMGKPWPEERVLTLCLDCRSRALARARRRCMGGWDVEWDAI</sequence>
<evidence type="ECO:0000313" key="3">
    <source>
        <dbReference type="Proteomes" id="UP000319257"/>
    </source>
</evidence>
<dbReference type="RefSeq" id="XP_030994614.1">
    <property type="nucleotide sequence ID" value="XM_031141453.1"/>
</dbReference>
<gene>
    <name evidence="2" type="ORF">E0L32_006783</name>
</gene>
<feature type="region of interest" description="Disordered" evidence="1">
    <location>
        <begin position="51"/>
        <end position="76"/>
    </location>
</feature>
<dbReference type="AlphaFoldDB" id="A0A507AZ43"/>
<comment type="caution">
    <text evidence="2">The sequence shown here is derived from an EMBL/GenBank/DDBJ whole genome shotgun (WGS) entry which is preliminary data.</text>
</comment>